<feature type="transmembrane region" description="Helical" evidence="9">
    <location>
        <begin position="214"/>
        <end position="235"/>
    </location>
</feature>
<comment type="subcellular location">
    <subcellularLocation>
        <location evidence="1">Cell membrane</location>
        <topology evidence="1">Multi-pass membrane protein</topology>
    </subcellularLocation>
    <subcellularLocation>
        <location evidence="8">Membrane</location>
        <topology evidence="8">Multi-pass membrane protein</topology>
    </subcellularLocation>
</comment>
<feature type="transmembrane region" description="Helical" evidence="9">
    <location>
        <begin position="7"/>
        <end position="25"/>
    </location>
</feature>
<feature type="domain" description="MotA/TolQ/ExbB proton channel" evidence="10">
    <location>
        <begin position="132"/>
        <end position="246"/>
    </location>
</feature>
<dbReference type="PANTHER" id="PTHR30625">
    <property type="entry name" value="PROTEIN TOLQ"/>
    <property type="match status" value="1"/>
</dbReference>
<protein>
    <submittedName>
        <fullName evidence="11">MotA/TolQ/ExbB proton channel family protein</fullName>
    </submittedName>
</protein>
<dbReference type="InterPro" id="IPR002898">
    <property type="entry name" value="MotA_ExbB_proton_chnl"/>
</dbReference>
<feature type="transmembrane region" description="Helical" evidence="9">
    <location>
        <begin position="52"/>
        <end position="73"/>
    </location>
</feature>
<dbReference type="EMBL" id="JARGDL010000024">
    <property type="protein sequence ID" value="MDF1613021.1"/>
    <property type="molecule type" value="Genomic_DNA"/>
</dbReference>
<dbReference type="PANTHER" id="PTHR30625:SF15">
    <property type="entry name" value="BIOPOLYMER TRANSPORT PROTEIN EXBB"/>
    <property type="match status" value="1"/>
</dbReference>
<evidence type="ECO:0000256" key="4">
    <source>
        <dbReference type="ARBA" id="ARBA00022692"/>
    </source>
</evidence>
<feature type="transmembrane region" description="Helical" evidence="9">
    <location>
        <begin position="167"/>
        <end position="194"/>
    </location>
</feature>
<evidence type="ECO:0000313" key="11">
    <source>
        <dbReference type="EMBL" id="MDF1613021.1"/>
    </source>
</evidence>
<reference evidence="11" key="1">
    <citation type="submission" date="2023-03" db="EMBL/GenBank/DDBJ databases">
        <title>Stygiobacter electus gen. nov., sp. nov., facultatively anaerobic thermotolerant bacterium of the class Ignavibacteria from a well of Yessentuki mineral water deposit.</title>
        <authorList>
            <person name="Podosokorskaya O.A."/>
            <person name="Elcheninov A.G."/>
            <person name="Petrova N.F."/>
            <person name="Zavarzina D.G."/>
            <person name="Kublanov I.V."/>
            <person name="Merkel A.Y."/>
        </authorList>
    </citation>
    <scope>NUCLEOTIDE SEQUENCE</scope>
    <source>
        <strain evidence="11">09-Me</strain>
    </source>
</reference>
<keyword evidence="5 8" id="KW-0653">Protein transport</keyword>
<evidence type="ECO:0000256" key="1">
    <source>
        <dbReference type="ARBA" id="ARBA00004651"/>
    </source>
</evidence>
<accession>A0AAE3TE05</accession>
<dbReference type="InterPro" id="IPR050790">
    <property type="entry name" value="ExbB/TolQ_transport"/>
</dbReference>
<keyword evidence="2 8" id="KW-0813">Transport</keyword>
<comment type="caution">
    <text evidence="11">The sequence shown here is derived from an EMBL/GenBank/DDBJ whole genome shotgun (WGS) entry which is preliminary data.</text>
</comment>
<proteinExistence type="inferred from homology"/>
<comment type="similarity">
    <text evidence="8">Belongs to the exbB/tolQ family.</text>
</comment>
<dbReference type="GO" id="GO:0005886">
    <property type="term" value="C:plasma membrane"/>
    <property type="evidence" value="ECO:0007669"/>
    <property type="project" value="UniProtKB-SubCell"/>
</dbReference>
<dbReference type="RefSeq" id="WP_321536792.1">
    <property type="nucleotide sequence ID" value="NZ_JARGDL010000024.1"/>
</dbReference>
<organism evidence="11 12">
    <name type="scientific">Stygiobacter electus</name>
    <dbReference type="NCBI Taxonomy" id="3032292"/>
    <lineage>
        <taxon>Bacteria</taxon>
        <taxon>Pseudomonadati</taxon>
        <taxon>Ignavibacteriota</taxon>
        <taxon>Ignavibacteria</taxon>
        <taxon>Ignavibacteriales</taxon>
        <taxon>Melioribacteraceae</taxon>
        <taxon>Stygiobacter</taxon>
    </lineage>
</organism>
<evidence type="ECO:0000256" key="6">
    <source>
        <dbReference type="ARBA" id="ARBA00022989"/>
    </source>
</evidence>
<dbReference type="Proteomes" id="UP001221302">
    <property type="component" value="Unassembled WGS sequence"/>
</dbReference>
<keyword evidence="6 9" id="KW-1133">Transmembrane helix</keyword>
<evidence type="ECO:0000313" key="12">
    <source>
        <dbReference type="Proteomes" id="UP001221302"/>
    </source>
</evidence>
<sequence>MKQSSFVAILFFVALAAGISIYEFVLGNPANFLDYATKGTKHVPANLMGTTYVGGPLVAILITISIMVIAVIIERALSLKKAQGKGPIPKFYKQVIDLVRADQFEEAIAACDKQRGSVANVLKAAISRYKEVTSEKSTVDKEKQLVEVQRAVEETLMLETPLLEKNLIVLSTIASIATMVGLLGTTIGMIRAFKALAQSGAPDAISLATGISEALINTAGGLFAAILGIVSYNFYVNKVDNFTFQIDEANYNLMQLLKLK</sequence>
<evidence type="ECO:0000256" key="5">
    <source>
        <dbReference type="ARBA" id="ARBA00022927"/>
    </source>
</evidence>
<keyword evidence="7 9" id="KW-0472">Membrane</keyword>
<keyword evidence="3" id="KW-1003">Cell membrane</keyword>
<dbReference type="Pfam" id="PF01618">
    <property type="entry name" value="MotA_ExbB"/>
    <property type="match status" value="1"/>
</dbReference>
<dbReference type="GO" id="GO:0017038">
    <property type="term" value="P:protein import"/>
    <property type="evidence" value="ECO:0007669"/>
    <property type="project" value="TreeGrafter"/>
</dbReference>
<evidence type="ECO:0000256" key="7">
    <source>
        <dbReference type="ARBA" id="ARBA00023136"/>
    </source>
</evidence>
<dbReference type="AlphaFoldDB" id="A0AAE3TE05"/>
<evidence type="ECO:0000259" key="10">
    <source>
        <dbReference type="Pfam" id="PF01618"/>
    </source>
</evidence>
<evidence type="ECO:0000256" key="2">
    <source>
        <dbReference type="ARBA" id="ARBA00022448"/>
    </source>
</evidence>
<evidence type="ECO:0000256" key="8">
    <source>
        <dbReference type="RuleBase" id="RU004057"/>
    </source>
</evidence>
<keyword evidence="4 9" id="KW-0812">Transmembrane</keyword>
<keyword evidence="12" id="KW-1185">Reference proteome</keyword>
<evidence type="ECO:0000256" key="3">
    <source>
        <dbReference type="ARBA" id="ARBA00022475"/>
    </source>
</evidence>
<gene>
    <name evidence="11" type="ORF">P0M35_12725</name>
</gene>
<name>A0AAE3TE05_9BACT</name>
<evidence type="ECO:0000256" key="9">
    <source>
        <dbReference type="SAM" id="Phobius"/>
    </source>
</evidence>